<protein>
    <submittedName>
        <fullName evidence="1">Uncharacterized protein</fullName>
    </submittedName>
</protein>
<accession>A0A174SV55</accession>
<dbReference type="AlphaFoldDB" id="A0A174SV55"/>
<gene>
    <name evidence="1" type="ORF">ERS852411_03848</name>
</gene>
<evidence type="ECO:0000313" key="2">
    <source>
        <dbReference type="Proteomes" id="UP000095746"/>
    </source>
</evidence>
<name>A0A174SV55_FLAPL</name>
<organism evidence="1 2">
    <name type="scientific">Flavonifractor plautii</name>
    <name type="common">Fusobacterium plautii</name>
    <dbReference type="NCBI Taxonomy" id="292800"/>
    <lineage>
        <taxon>Bacteria</taxon>
        <taxon>Bacillati</taxon>
        <taxon>Bacillota</taxon>
        <taxon>Clostridia</taxon>
        <taxon>Eubacteriales</taxon>
        <taxon>Oscillospiraceae</taxon>
        <taxon>Flavonifractor</taxon>
    </lineage>
</organism>
<sequence>MTASCSRVMEPLGALPSEMPFSLAQAMPFSYQVPPPEVLTPSWRARMVIIIPRVVGAAGANVVREVPVMRPFSTA</sequence>
<evidence type="ECO:0000313" key="1">
    <source>
        <dbReference type="EMBL" id="CUP99777.1"/>
    </source>
</evidence>
<proteinExistence type="predicted"/>
<dbReference type="EMBL" id="CYZT01000610">
    <property type="protein sequence ID" value="CUP99777.1"/>
    <property type="molecule type" value="Genomic_DNA"/>
</dbReference>
<dbReference type="Proteomes" id="UP000095746">
    <property type="component" value="Unassembled WGS sequence"/>
</dbReference>
<reference evidence="1 2" key="1">
    <citation type="submission" date="2015-09" db="EMBL/GenBank/DDBJ databases">
        <authorList>
            <consortium name="Pathogen Informatics"/>
        </authorList>
    </citation>
    <scope>NUCLEOTIDE SEQUENCE [LARGE SCALE GENOMIC DNA]</scope>
    <source>
        <strain evidence="1 2">2789STDY5608854</strain>
    </source>
</reference>